<sequence length="93" mass="10347">MSCCTTPPTMERSLKRCRDIEGRVFNTLHAAGGHHHILQLLDHHITSDGLDCMTLEYCENGDFLDFVNNARGPLGMFSSLAYFSQLVSAVAFL</sequence>
<protein>
    <recommendedName>
        <fullName evidence="3">Protein kinase domain-containing protein</fullName>
    </recommendedName>
</protein>
<proteinExistence type="predicted"/>
<accession>A0A6A4YWF6</accession>
<comment type="caution">
    <text evidence="1">The sequence shown here is derived from an EMBL/GenBank/DDBJ whole genome shotgun (WGS) entry which is preliminary data.</text>
</comment>
<evidence type="ECO:0008006" key="3">
    <source>
        <dbReference type="Google" id="ProtNLM"/>
    </source>
</evidence>
<dbReference type="EMBL" id="VJMH01002811">
    <property type="protein sequence ID" value="KAF0707621.1"/>
    <property type="molecule type" value="Genomic_DNA"/>
</dbReference>
<dbReference type="SUPFAM" id="SSF56112">
    <property type="entry name" value="Protein kinase-like (PK-like)"/>
    <property type="match status" value="1"/>
</dbReference>
<dbReference type="InterPro" id="IPR011009">
    <property type="entry name" value="Kinase-like_dom_sf"/>
</dbReference>
<reference evidence="1" key="1">
    <citation type="submission" date="2019-06" db="EMBL/GenBank/DDBJ databases">
        <title>Genomics analysis of Aphanomyces spp. identifies a new class of oomycete effector associated with host adaptation.</title>
        <authorList>
            <person name="Gaulin E."/>
        </authorList>
    </citation>
    <scope>NUCLEOTIDE SEQUENCE</scope>
    <source>
        <strain evidence="1">CBS 578.67</strain>
    </source>
</reference>
<organism evidence="1">
    <name type="scientific">Aphanomyces stellatus</name>
    <dbReference type="NCBI Taxonomy" id="120398"/>
    <lineage>
        <taxon>Eukaryota</taxon>
        <taxon>Sar</taxon>
        <taxon>Stramenopiles</taxon>
        <taxon>Oomycota</taxon>
        <taxon>Saprolegniomycetes</taxon>
        <taxon>Saprolegniales</taxon>
        <taxon>Verrucalvaceae</taxon>
        <taxon>Aphanomyces</taxon>
    </lineage>
</organism>
<name>A0A6A4YWF6_9STRA</name>
<evidence type="ECO:0000313" key="2">
    <source>
        <dbReference type="EMBL" id="KAF0707621.1"/>
    </source>
</evidence>
<gene>
    <name evidence="2" type="ORF">As57867_006557</name>
    <name evidence="1" type="ORF">As57867_008039</name>
</gene>
<dbReference type="EMBL" id="VJMH01005084">
    <property type="protein sequence ID" value="KAF0701439.1"/>
    <property type="molecule type" value="Genomic_DNA"/>
</dbReference>
<dbReference type="Gene3D" id="1.10.510.10">
    <property type="entry name" value="Transferase(Phosphotransferase) domain 1"/>
    <property type="match status" value="1"/>
</dbReference>
<feature type="non-terminal residue" evidence="1">
    <location>
        <position position="93"/>
    </location>
</feature>
<evidence type="ECO:0000313" key="1">
    <source>
        <dbReference type="EMBL" id="KAF0701439.1"/>
    </source>
</evidence>
<dbReference type="AlphaFoldDB" id="A0A6A4YWF6"/>